<sequence>MKFYVVSDLHLDTHGIRRDFWHDFDEEATLLVAGDTANALNG</sequence>
<reference evidence="1 2" key="1">
    <citation type="journal article" date="2021" name="PeerJ">
        <title>Analysis of 44 Vibrio anguillarum genomes reveals high genetic diversity.</title>
        <authorList>
            <person name="Hansen M.J."/>
            <person name="Dalsgaard I."/>
        </authorList>
    </citation>
    <scope>NUCLEOTIDE SEQUENCE [LARGE SCALE GENOMIC DNA]</scope>
    <source>
        <strain evidence="1 2">040915-1/1B</strain>
    </source>
</reference>
<feature type="non-terminal residue" evidence="1">
    <location>
        <position position="42"/>
    </location>
</feature>
<evidence type="ECO:0000313" key="1">
    <source>
        <dbReference type="EMBL" id="MBF4376715.1"/>
    </source>
</evidence>
<name>A0ABR9ZE56_VIBAN</name>
<organism evidence="1 2">
    <name type="scientific">Vibrio anguillarum</name>
    <name type="common">Listonella anguillarum</name>
    <dbReference type="NCBI Taxonomy" id="55601"/>
    <lineage>
        <taxon>Bacteria</taxon>
        <taxon>Pseudomonadati</taxon>
        <taxon>Pseudomonadota</taxon>
        <taxon>Gammaproteobacteria</taxon>
        <taxon>Vibrionales</taxon>
        <taxon>Vibrionaceae</taxon>
        <taxon>Vibrio</taxon>
    </lineage>
</organism>
<gene>
    <name evidence="1" type="ORF">EAY46_27430</name>
</gene>
<keyword evidence="2" id="KW-1185">Reference proteome</keyword>
<dbReference type="EMBL" id="RDPI01001045">
    <property type="protein sequence ID" value="MBF4376715.1"/>
    <property type="molecule type" value="Genomic_DNA"/>
</dbReference>
<protein>
    <submittedName>
        <fullName evidence="1">Serine/threonine protein phosphatase</fullName>
    </submittedName>
</protein>
<dbReference type="Proteomes" id="UP000726136">
    <property type="component" value="Unassembled WGS sequence"/>
</dbReference>
<evidence type="ECO:0000313" key="2">
    <source>
        <dbReference type="Proteomes" id="UP000726136"/>
    </source>
</evidence>
<accession>A0ABR9ZE56</accession>
<proteinExistence type="predicted"/>
<comment type="caution">
    <text evidence="1">The sequence shown here is derived from an EMBL/GenBank/DDBJ whole genome shotgun (WGS) entry which is preliminary data.</text>
</comment>